<reference evidence="2 3" key="1">
    <citation type="journal article" date="2018" name="Sci. Rep.">
        <title>Comparative genomics provides insights into the lifestyle and reveals functional heterogeneity of dark septate endophytic fungi.</title>
        <authorList>
            <person name="Knapp D.G."/>
            <person name="Nemeth J.B."/>
            <person name="Barry K."/>
            <person name="Hainaut M."/>
            <person name="Henrissat B."/>
            <person name="Johnson J."/>
            <person name="Kuo A."/>
            <person name="Lim J.H.P."/>
            <person name="Lipzen A."/>
            <person name="Nolan M."/>
            <person name="Ohm R.A."/>
            <person name="Tamas L."/>
            <person name="Grigoriev I.V."/>
            <person name="Spatafora J.W."/>
            <person name="Nagy L.G."/>
            <person name="Kovacs G.M."/>
        </authorList>
    </citation>
    <scope>NUCLEOTIDE SEQUENCE [LARGE SCALE GENOMIC DNA]</scope>
    <source>
        <strain evidence="2 3">DSE2036</strain>
    </source>
</reference>
<evidence type="ECO:0000256" key="1">
    <source>
        <dbReference type="SAM" id="MobiDB-lite"/>
    </source>
</evidence>
<feature type="compositionally biased region" description="Low complexity" evidence="1">
    <location>
        <begin position="519"/>
        <end position="533"/>
    </location>
</feature>
<evidence type="ECO:0000313" key="2">
    <source>
        <dbReference type="EMBL" id="PVI06845.1"/>
    </source>
</evidence>
<feature type="region of interest" description="Disordered" evidence="1">
    <location>
        <begin position="498"/>
        <end position="576"/>
    </location>
</feature>
<feature type="compositionally biased region" description="Pro residues" evidence="1">
    <location>
        <begin position="409"/>
        <end position="422"/>
    </location>
</feature>
<evidence type="ECO:0000313" key="3">
    <source>
        <dbReference type="Proteomes" id="UP000244855"/>
    </source>
</evidence>
<feature type="compositionally biased region" description="Basic and acidic residues" evidence="1">
    <location>
        <begin position="70"/>
        <end position="79"/>
    </location>
</feature>
<feature type="region of interest" description="Disordered" evidence="1">
    <location>
        <begin position="1"/>
        <end position="25"/>
    </location>
</feature>
<feature type="compositionally biased region" description="Polar residues" evidence="1">
    <location>
        <begin position="1"/>
        <end position="20"/>
    </location>
</feature>
<feature type="compositionally biased region" description="Basic and acidic residues" evidence="1">
    <location>
        <begin position="452"/>
        <end position="464"/>
    </location>
</feature>
<feature type="compositionally biased region" description="Low complexity" evidence="1">
    <location>
        <begin position="546"/>
        <end position="558"/>
    </location>
</feature>
<organism evidence="2 3">
    <name type="scientific">Periconia macrospinosa</name>
    <dbReference type="NCBI Taxonomy" id="97972"/>
    <lineage>
        <taxon>Eukaryota</taxon>
        <taxon>Fungi</taxon>
        <taxon>Dikarya</taxon>
        <taxon>Ascomycota</taxon>
        <taxon>Pezizomycotina</taxon>
        <taxon>Dothideomycetes</taxon>
        <taxon>Pleosporomycetidae</taxon>
        <taxon>Pleosporales</taxon>
        <taxon>Massarineae</taxon>
        <taxon>Periconiaceae</taxon>
        <taxon>Periconia</taxon>
    </lineage>
</organism>
<name>A0A2V1EC62_9PLEO</name>
<protein>
    <submittedName>
        <fullName evidence="2">Uncharacterized protein</fullName>
    </submittedName>
</protein>
<accession>A0A2V1EC62</accession>
<dbReference type="EMBL" id="KZ805307">
    <property type="protein sequence ID" value="PVI06845.1"/>
    <property type="molecule type" value="Genomic_DNA"/>
</dbReference>
<dbReference type="Proteomes" id="UP000244855">
    <property type="component" value="Unassembled WGS sequence"/>
</dbReference>
<feature type="region of interest" description="Disordered" evidence="1">
    <location>
        <begin position="294"/>
        <end position="486"/>
    </location>
</feature>
<feature type="compositionally biased region" description="Basic and acidic residues" evidence="1">
    <location>
        <begin position="498"/>
        <end position="514"/>
    </location>
</feature>
<keyword evidence="3" id="KW-1185">Reference proteome</keyword>
<feature type="compositionally biased region" description="Polar residues" evidence="1">
    <location>
        <begin position="397"/>
        <end position="408"/>
    </location>
</feature>
<dbReference type="AlphaFoldDB" id="A0A2V1EC62"/>
<feature type="compositionally biased region" description="Low complexity" evidence="1">
    <location>
        <begin position="336"/>
        <end position="346"/>
    </location>
</feature>
<dbReference type="OrthoDB" id="10584324at2759"/>
<feature type="region of interest" description="Disordered" evidence="1">
    <location>
        <begin position="57"/>
        <end position="231"/>
    </location>
</feature>
<feature type="compositionally biased region" description="Polar residues" evidence="1">
    <location>
        <begin position="199"/>
        <end position="213"/>
    </location>
</feature>
<feature type="compositionally biased region" description="Polar residues" evidence="1">
    <location>
        <begin position="170"/>
        <end position="185"/>
    </location>
</feature>
<gene>
    <name evidence="2" type="ORF">DM02DRAFT_622979</name>
</gene>
<proteinExistence type="predicted"/>
<feature type="compositionally biased region" description="Gly residues" evidence="1">
    <location>
        <begin position="141"/>
        <end position="151"/>
    </location>
</feature>
<sequence>MFLEKTASSSSLLCSDNPTIAGNDGYRDRRRTVQSIRDLPSQNGLLDGWRTSSLGSSISYQHPDVTIDNYPKRHSEESKIPQIRRKSLPNQAHHYPGYQPRPQPLVHLTPDDVPALYRSNTDPTGGKQVRFQDAGSNSRGVPGGSSGGPSGGHARRRSLNSARNRHSQGPPLSTVTEGQQTNSQRPPLGSLYSDPLVNYAQQPDTDSQGQSRPTEGWNAQRERERMRREQEVTTARLRQARERERHIASMEETKSVPSQAAASPMAVNPMGKAKAVFAKRHIGHTQSLPQNLLARPPQPTHNPHGPLAYYSQVPRHENSKPGWENPNVKKHSRTVSQHSRTGSGSSRHSHIPVSISRPQHSETSHVHHQSLIPRLSPNGVRQQEPVPSKGRLEVFPTLTNISSDSPQAPETPPSDIPRPPQIPRRYSTSARSRFRSIVQPHGANSTPTPSLLDRENPDKARLERQQQQQQQQHHKTEKSKSFTASGFDTMGTWKAEMARTEHEQQLSNKAKSEKVNSTQQQQQQQNQQGAAAATKTGEILVEKEGSTSTWSSRSSSAPAPSPPTEPPVEPKKRWRRSLTFSRGFVCRIFGGNGGRETV</sequence>
<feature type="compositionally biased region" description="Basic residues" evidence="1">
    <location>
        <begin position="153"/>
        <end position="166"/>
    </location>
</feature>
<feature type="compositionally biased region" description="Basic and acidic residues" evidence="1">
    <location>
        <begin position="220"/>
        <end position="231"/>
    </location>
</feature>